<dbReference type="NCBIfam" id="TIGR01494">
    <property type="entry name" value="ATPase_P-type"/>
    <property type="match status" value="2"/>
</dbReference>
<dbReference type="Gene3D" id="2.70.150.10">
    <property type="entry name" value="Calcium-transporting ATPase, cytoplasmic transduction domain A"/>
    <property type="match status" value="1"/>
</dbReference>
<dbReference type="InterPro" id="IPR023214">
    <property type="entry name" value="HAD_sf"/>
</dbReference>
<keyword evidence="13" id="KW-1185">Reference proteome</keyword>
<evidence type="ECO:0000256" key="8">
    <source>
        <dbReference type="ARBA" id="ARBA00023136"/>
    </source>
</evidence>
<dbReference type="Gene3D" id="3.40.50.1000">
    <property type="entry name" value="HAD superfamily/HAD-like"/>
    <property type="match status" value="1"/>
</dbReference>
<evidence type="ECO:0000313" key="12">
    <source>
        <dbReference type="EMBL" id="KAF2752195.1"/>
    </source>
</evidence>
<name>A0A6A6VQ01_9PLEO</name>
<dbReference type="SUPFAM" id="SSF81653">
    <property type="entry name" value="Calcium ATPase, transduction domain A"/>
    <property type="match status" value="1"/>
</dbReference>
<feature type="transmembrane region" description="Helical" evidence="10">
    <location>
        <begin position="336"/>
        <end position="361"/>
    </location>
</feature>
<dbReference type="SUPFAM" id="SSF56784">
    <property type="entry name" value="HAD-like"/>
    <property type="match status" value="1"/>
</dbReference>
<evidence type="ECO:0000256" key="7">
    <source>
        <dbReference type="ARBA" id="ARBA00022989"/>
    </source>
</evidence>
<protein>
    <submittedName>
        <fullName evidence="12">Calcium ATPase</fullName>
    </submittedName>
</protein>
<comment type="subcellular location">
    <subcellularLocation>
        <location evidence="1">Cell membrane</location>
        <topology evidence="1">Multi-pass membrane protein</topology>
    </subcellularLocation>
</comment>
<evidence type="ECO:0000256" key="9">
    <source>
        <dbReference type="SAM" id="MobiDB-lite"/>
    </source>
</evidence>
<dbReference type="Gene3D" id="1.20.1110.10">
    <property type="entry name" value="Calcium-transporting ATPase, transmembrane domain"/>
    <property type="match status" value="1"/>
</dbReference>
<sequence length="1074" mass="118717">MDYEDKSAPRIRYADEEEGRVGRVREQRQRRPSRASSVGSLSIRSGNRVVQPETALPITYRTLSIEVDENIQGQKAAAKRAKDRAAVDLADLEWHTVSVEELSRRLSVEPSQGLSEDQIKRRVAEYGPNKLSKPPSGLFGKIMGYFFGGFGSILLGAGILVFIAWKPLGQPPAVANLALACVLIAVFVIQAAFNAWQDWSSSRVMASIGTMLPDECMVTRNGQPTSISASQMVPGDIVIIKAGNKLPADVRFIDVSCDAMFDRAILTGESEPLPASIEDTEKNYLETHVIGLQGSHCISGTCIGICVATGDRTVFGRIAKLTSEPKKGMTPLQKEILRFVLIISSFILCVVILIIILWAAWLRKDHPGWINVPLLIVSCVSAAVAFIPEGLPIGVTTSLTIVANIMRKNKILCKSLKTVETLGSVSVICSDKTGTLTTNQMVVTDIYAAGDEYTPETARSLTAVFDSESNASQLTKRREVVIDQVRLLGGLCNSGEFDATTMHLPIGQRKINGDATDQAILRMSESLGPVSDLRHMYRKIYELAFNSKNKFMIRLMRPLGLHDHDDSCILMIKGAPDILLPRCSHMLGDKGELLPLDDLRIRRIEEVKDNWSRQGKRAILLARKGALLPETNNPEKEALVAARSGLTLVGLVGIVDPPRQEIPEVVRILRGASIRIMMVTGDFKLTAQAIAEECGIITNRKTVDNVTALTRETKMAEAERRAIVLSGPELITLNENQWDQLCSYQEIVFARTTPEQKLRIVKEFQARDNVVGMTGDGVNDAPSLKAADIGIAMGNGSDIAIEAADMVLLDSFAAIVQAVQYGRLVFDNLKKTIVYLLPAGSFSELWPVITNVAFGIPQALSSFLMIIICCLTDCVAAVTLAYEKPEADVLMRPPRDIKKDRLVDTKFIAHAYFFVGMIQCVLSFTMAFWHMERRGIPFTALWMKFGQYDEQYDPEYIAQVANEASSVYFVTLVVMQIFNLLATRTRRLSLFQQPPLFNKETQNWLLFPAMGFAIVVAFIFLYIPGLQKTILTTSVPVENWFLPGAFGAGLLLLDEARKWQVRRSPKGLLARMAW</sequence>
<feature type="compositionally biased region" description="Basic and acidic residues" evidence="9">
    <location>
        <begin position="1"/>
        <end position="29"/>
    </location>
</feature>
<keyword evidence="7 10" id="KW-1133">Transmembrane helix</keyword>
<dbReference type="InterPro" id="IPR059000">
    <property type="entry name" value="ATPase_P-type_domA"/>
</dbReference>
<dbReference type="InterPro" id="IPR050510">
    <property type="entry name" value="Cation_transp_ATPase_P-type"/>
</dbReference>
<dbReference type="GO" id="GO:0005886">
    <property type="term" value="C:plasma membrane"/>
    <property type="evidence" value="ECO:0007669"/>
    <property type="project" value="UniProtKB-SubCell"/>
</dbReference>
<feature type="domain" description="Cation-transporting P-type ATPase N-terminal" evidence="11">
    <location>
        <begin position="93"/>
        <end position="166"/>
    </location>
</feature>
<dbReference type="PRINTS" id="PR00121">
    <property type="entry name" value="NAKATPASE"/>
</dbReference>
<dbReference type="InterPro" id="IPR008250">
    <property type="entry name" value="ATPase_P-typ_transduc_dom_A_sf"/>
</dbReference>
<dbReference type="SUPFAM" id="SSF81660">
    <property type="entry name" value="Metal cation-transporting ATPase, ATP-binding domain N"/>
    <property type="match status" value="1"/>
</dbReference>
<dbReference type="SFLD" id="SFLDF00027">
    <property type="entry name" value="p-type_atpase"/>
    <property type="match status" value="1"/>
</dbReference>
<dbReference type="PANTHER" id="PTHR43294">
    <property type="entry name" value="SODIUM/POTASSIUM-TRANSPORTING ATPASE SUBUNIT ALPHA"/>
    <property type="match status" value="1"/>
</dbReference>
<dbReference type="Proteomes" id="UP000799440">
    <property type="component" value="Unassembled WGS sequence"/>
</dbReference>
<organism evidence="12 13">
    <name type="scientific">Sporormia fimetaria CBS 119925</name>
    <dbReference type="NCBI Taxonomy" id="1340428"/>
    <lineage>
        <taxon>Eukaryota</taxon>
        <taxon>Fungi</taxon>
        <taxon>Dikarya</taxon>
        <taxon>Ascomycota</taxon>
        <taxon>Pezizomycotina</taxon>
        <taxon>Dothideomycetes</taxon>
        <taxon>Pleosporomycetidae</taxon>
        <taxon>Pleosporales</taxon>
        <taxon>Sporormiaceae</taxon>
        <taxon>Sporormia</taxon>
    </lineage>
</organism>
<evidence type="ECO:0000256" key="5">
    <source>
        <dbReference type="ARBA" id="ARBA00022840"/>
    </source>
</evidence>
<keyword evidence="2" id="KW-1003">Cell membrane</keyword>
<feature type="transmembrane region" description="Helical" evidence="10">
    <location>
        <begin position="907"/>
        <end position="929"/>
    </location>
</feature>
<dbReference type="InterPro" id="IPR018303">
    <property type="entry name" value="ATPase_P-typ_P_site"/>
</dbReference>
<dbReference type="Gene3D" id="3.40.1110.10">
    <property type="entry name" value="Calcium-transporting ATPase, cytoplasmic domain N"/>
    <property type="match status" value="1"/>
</dbReference>
<dbReference type="OrthoDB" id="158672at2759"/>
<dbReference type="Pfam" id="PF13246">
    <property type="entry name" value="Cation_ATPase"/>
    <property type="match status" value="1"/>
</dbReference>
<feature type="transmembrane region" description="Helical" evidence="10">
    <location>
        <begin position="833"/>
        <end position="856"/>
    </location>
</feature>
<dbReference type="FunFam" id="3.40.50.1000:FF:000083">
    <property type="entry name" value="Sodium/potassium-transporting ATPase subunit alpha"/>
    <property type="match status" value="1"/>
</dbReference>
<keyword evidence="6" id="KW-1278">Translocase</keyword>
<dbReference type="GO" id="GO:0006883">
    <property type="term" value="P:intracellular sodium ion homeostasis"/>
    <property type="evidence" value="ECO:0007669"/>
    <property type="project" value="TreeGrafter"/>
</dbReference>
<dbReference type="EMBL" id="MU006561">
    <property type="protein sequence ID" value="KAF2752195.1"/>
    <property type="molecule type" value="Genomic_DNA"/>
</dbReference>
<keyword evidence="5" id="KW-0067">ATP-binding</keyword>
<dbReference type="SMART" id="SM00831">
    <property type="entry name" value="Cation_ATPase_N"/>
    <property type="match status" value="1"/>
</dbReference>
<feature type="transmembrane region" description="Helical" evidence="10">
    <location>
        <begin position="177"/>
        <end position="196"/>
    </location>
</feature>
<proteinExistence type="predicted"/>
<dbReference type="InterPro" id="IPR006068">
    <property type="entry name" value="ATPase_P-typ_cation-transptr_C"/>
</dbReference>
<dbReference type="GO" id="GO:1902600">
    <property type="term" value="P:proton transmembrane transport"/>
    <property type="evidence" value="ECO:0007669"/>
    <property type="project" value="TreeGrafter"/>
</dbReference>
<feature type="transmembrane region" description="Helical" evidence="10">
    <location>
        <begin position="1035"/>
        <end position="1053"/>
    </location>
</feature>
<evidence type="ECO:0000256" key="4">
    <source>
        <dbReference type="ARBA" id="ARBA00022741"/>
    </source>
</evidence>
<dbReference type="InterPro" id="IPR023298">
    <property type="entry name" value="ATPase_P-typ_TM_dom_sf"/>
</dbReference>
<feature type="transmembrane region" description="Helical" evidence="10">
    <location>
        <begin position="142"/>
        <end position="165"/>
    </location>
</feature>
<dbReference type="GO" id="GO:0036376">
    <property type="term" value="P:sodium ion export across plasma membrane"/>
    <property type="evidence" value="ECO:0007669"/>
    <property type="project" value="TreeGrafter"/>
</dbReference>
<gene>
    <name evidence="12" type="ORF">M011DRAFT_415414</name>
</gene>
<keyword evidence="3 10" id="KW-0812">Transmembrane</keyword>
<dbReference type="GO" id="GO:0016887">
    <property type="term" value="F:ATP hydrolysis activity"/>
    <property type="evidence" value="ECO:0007669"/>
    <property type="project" value="InterPro"/>
</dbReference>
<dbReference type="GO" id="GO:1990573">
    <property type="term" value="P:potassium ion import across plasma membrane"/>
    <property type="evidence" value="ECO:0007669"/>
    <property type="project" value="TreeGrafter"/>
</dbReference>
<dbReference type="InterPro" id="IPR044492">
    <property type="entry name" value="P_typ_ATPase_HD_dom"/>
</dbReference>
<keyword evidence="8 10" id="KW-0472">Membrane</keyword>
<dbReference type="GO" id="GO:0030007">
    <property type="term" value="P:intracellular potassium ion homeostasis"/>
    <property type="evidence" value="ECO:0007669"/>
    <property type="project" value="TreeGrafter"/>
</dbReference>
<dbReference type="PANTHER" id="PTHR43294:SF21">
    <property type="entry name" value="CATION TRANSPORTING ATPASE"/>
    <property type="match status" value="1"/>
</dbReference>
<evidence type="ECO:0000313" key="13">
    <source>
        <dbReference type="Proteomes" id="UP000799440"/>
    </source>
</evidence>
<dbReference type="InterPro" id="IPR004014">
    <property type="entry name" value="ATPase_P-typ_cation-transptr_N"/>
</dbReference>
<feature type="transmembrane region" description="Helical" evidence="10">
    <location>
        <begin position="1004"/>
        <end position="1023"/>
    </location>
</feature>
<dbReference type="PROSITE" id="PS00154">
    <property type="entry name" value="ATPASE_E1_E2"/>
    <property type="match status" value="1"/>
</dbReference>
<keyword evidence="4" id="KW-0547">Nucleotide-binding</keyword>
<evidence type="ECO:0000256" key="2">
    <source>
        <dbReference type="ARBA" id="ARBA00022475"/>
    </source>
</evidence>
<feature type="compositionally biased region" description="Polar residues" evidence="9">
    <location>
        <begin position="34"/>
        <end position="45"/>
    </location>
</feature>
<reference evidence="12" key="1">
    <citation type="journal article" date="2020" name="Stud. Mycol.">
        <title>101 Dothideomycetes genomes: a test case for predicting lifestyles and emergence of pathogens.</title>
        <authorList>
            <person name="Haridas S."/>
            <person name="Albert R."/>
            <person name="Binder M."/>
            <person name="Bloem J."/>
            <person name="Labutti K."/>
            <person name="Salamov A."/>
            <person name="Andreopoulos B."/>
            <person name="Baker S."/>
            <person name="Barry K."/>
            <person name="Bills G."/>
            <person name="Bluhm B."/>
            <person name="Cannon C."/>
            <person name="Castanera R."/>
            <person name="Culley D."/>
            <person name="Daum C."/>
            <person name="Ezra D."/>
            <person name="Gonzalez J."/>
            <person name="Henrissat B."/>
            <person name="Kuo A."/>
            <person name="Liang C."/>
            <person name="Lipzen A."/>
            <person name="Lutzoni F."/>
            <person name="Magnuson J."/>
            <person name="Mondo S."/>
            <person name="Nolan M."/>
            <person name="Ohm R."/>
            <person name="Pangilinan J."/>
            <person name="Park H.-J."/>
            <person name="Ramirez L."/>
            <person name="Alfaro M."/>
            <person name="Sun H."/>
            <person name="Tritt A."/>
            <person name="Yoshinaga Y."/>
            <person name="Zwiers L.-H."/>
            <person name="Turgeon B."/>
            <person name="Goodwin S."/>
            <person name="Spatafora J."/>
            <person name="Crous P."/>
            <person name="Grigoriev I."/>
        </authorList>
    </citation>
    <scope>NUCLEOTIDE SEQUENCE</scope>
    <source>
        <strain evidence="12">CBS 119925</strain>
    </source>
</reference>
<accession>A0A6A6VQ01</accession>
<dbReference type="GO" id="GO:0005524">
    <property type="term" value="F:ATP binding"/>
    <property type="evidence" value="ECO:0007669"/>
    <property type="project" value="UniProtKB-KW"/>
</dbReference>
<dbReference type="SFLD" id="SFLDS00003">
    <property type="entry name" value="Haloacid_Dehalogenase"/>
    <property type="match status" value="1"/>
</dbReference>
<dbReference type="Pfam" id="PF00122">
    <property type="entry name" value="E1-E2_ATPase"/>
    <property type="match status" value="1"/>
</dbReference>
<feature type="transmembrane region" description="Helical" evidence="10">
    <location>
        <begin position="373"/>
        <end position="406"/>
    </location>
</feature>
<feature type="transmembrane region" description="Helical" evidence="10">
    <location>
        <begin position="966"/>
        <end position="983"/>
    </location>
</feature>
<dbReference type="Pfam" id="PF08282">
    <property type="entry name" value="Hydrolase_3"/>
    <property type="match status" value="1"/>
</dbReference>
<dbReference type="Pfam" id="PF00690">
    <property type="entry name" value="Cation_ATPase_N"/>
    <property type="match status" value="1"/>
</dbReference>
<dbReference type="InterPro" id="IPR023299">
    <property type="entry name" value="ATPase_P-typ_cyto_dom_N"/>
</dbReference>
<feature type="region of interest" description="Disordered" evidence="9">
    <location>
        <begin position="1"/>
        <end position="46"/>
    </location>
</feature>
<dbReference type="SFLD" id="SFLDG00002">
    <property type="entry name" value="C1.7:_P-type_atpase_like"/>
    <property type="match status" value="1"/>
</dbReference>
<dbReference type="AlphaFoldDB" id="A0A6A6VQ01"/>
<dbReference type="PRINTS" id="PR00119">
    <property type="entry name" value="CATATPASE"/>
</dbReference>
<evidence type="ECO:0000256" key="6">
    <source>
        <dbReference type="ARBA" id="ARBA00022967"/>
    </source>
</evidence>
<dbReference type="InterPro" id="IPR036412">
    <property type="entry name" value="HAD-like_sf"/>
</dbReference>
<dbReference type="GO" id="GO:0005391">
    <property type="term" value="F:P-type sodium:potassium-exchanging transporter activity"/>
    <property type="evidence" value="ECO:0007669"/>
    <property type="project" value="TreeGrafter"/>
</dbReference>
<dbReference type="SUPFAM" id="SSF81665">
    <property type="entry name" value="Calcium ATPase, transmembrane domain M"/>
    <property type="match status" value="1"/>
</dbReference>
<evidence type="ECO:0000256" key="1">
    <source>
        <dbReference type="ARBA" id="ARBA00004651"/>
    </source>
</evidence>
<evidence type="ECO:0000256" key="3">
    <source>
        <dbReference type="ARBA" id="ARBA00022692"/>
    </source>
</evidence>
<evidence type="ECO:0000259" key="11">
    <source>
        <dbReference type="SMART" id="SM00831"/>
    </source>
</evidence>
<dbReference type="Pfam" id="PF00689">
    <property type="entry name" value="Cation_ATPase_C"/>
    <property type="match status" value="1"/>
</dbReference>
<dbReference type="InterPro" id="IPR001757">
    <property type="entry name" value="P_typ_ATPase"/>
</dbReference>
<evidence type="ECO:0000256" key="10">
    <source>
        <dbReference type="SAM" id="Phobius"/>
    </source>
</evidence>
<feature type="transmembrane region" description="Helical" evidence="10">
    <location>
        <begin position="862"/>
        <end position="882"/>
    </location>
</feature>